<accession>A0A5N6K0A4</accession>
<proteinExistence type="predicted"/>
<gene>
    <name evidence="2" type="ORF">EYC80_007123</name>
</gene>
<dbReference type="EMBL" id="VIGI01000010">
    <property type="protein sequence ID" value="KAB8295203.1"/>
    <property type="molecule type" value="Genomic_DNA"/>
</dbReference>
<organism evidence="2 3">
    <name type="scientific">Monilinia laxa</name>
    <name type="common">Brown rot fungus</name>
    <name type="synonym">Sclerotinia laxa</name>
    <dbReference type="NCBI Taxonomy" id="61186"/>
    <lineage>
        <taxon>Eukaryota</taxon>
        <taxon>Fungi</taxon>
        <taxon>Dikarya</taxon>
        <taxon>Ascomycota</taxon>
        <taxon>Pezizomycotina</taxon>
        <taxon>Leotiomycetes</taxon>
        <taxon>Helotiales</taxon>
        <taxon>Sclerotiniaceae</taxon>
        <taxon>Monilinia</taxon>
    </lineage>
</organism>
<reference evidence="2 3" key="1">
    <citation type="submission" date="2019-06" db="EMBL/GenBank/DDBJ databases">
        <title>Genome Sequence of the Brown Rot Fungal Pathogen Monilinia laxa.</title>
        <authorList>
            <person name="De Miccolis Angelini R.M."/>
            <person name="Landi L."/>
            <person name="Abate D."/>
            <person name="Pollastro S."/>
            <person name="Romanazzi G."/>
            <person name="Faretra F."/>
        </authorList>
    </citation>
    <scope>NUCLEOTIDE SEQUENCE [LARGE SCALE GENOMIC DNA]</scope>
    <source>
        <strain evidence="2 3">Mlax316</strain>
    </source>
</reference>
<feature type="region of interest" description="Disordered" evidence="1">
    <location>
        <begin position="92"/>
        <end position="111"/>
    </location>
</feature>
<evidence type="ECO:0000313" key="2">
    <source>
        <dbReference type="EMBL" id="KAB8295203.1"/>
    </source>
</evidence>
<dbReference type="Proteomes" id="UP000326757">
    <property type="component" value="Unassembled WGS sequence"/>
</dbReference>
<evidence type="ECO:0000256" key="1">
    <source>
        <dbReference type="SAM" id="MobiDB-lite"/>
    </source>
</evidence>
<comment type="caution">
    <text evidence="2">The sequence shown here is derived from an EMBL/GenBank/DDBJ whole genome shotgun (WGS) entry which is preliminary data.</text>
</comment>
<keyword evidence="3" id="KW-1185">Reference proteome</keyword>
<sequence>MYQLKRKSPSEHHYEHRNIKRSYQLITDSSKFFKTCDLFTLSFEVNIVHPSCKEDETHIYYDSFTMVGLLRSDRGAFCSLPLSTADNPTRQLKANKSSCDDEDHAEDNNDTRLSSCPVLSLDKILCSFANLDSCHFDRLLQSIQLATCSRFIV</sequence>
<evidence type="ECO:0000313" key="3">
    <source>
        <dbReference type="Proteomes" id="UP000326757"/>
    </source>
</evidence>
<name>A0A5N6K0A4_MONLA</name>
<dbReference type="AlphaFoldDB" id="A0A5N6K0A4"/>
<protein>
    <submittedName>
        <fullName evidence="2">Uncharacterized protein</fullName>
    </submittedName>
</protein>